<keyword evidence="3" id="KW-1185">Reference proteome</keyword>
<dbReference type="PANTHER" id="PTHR21015">
    <property type="entry name" value="UDP-N-ACETYLGLUCOSAMINE--N-ACETYLMURAMYL-(PENTAPEPTIDE) PYROPHOSPHORYL-UNDECAPRENOL N-ACETYLGLUCOSAMINE TRANSFERASE 1"/>
    <property type="match status" value="1"/>
</dbReference>
<evidence type="ECO:0000259" key="1">
    <source>
        <dbReference type="Pfam" id="PF04101"/>
    </source>
</evidence>
<evidence type="ECO:0000313" key="3">
    <source>
        <dbReference type="Proteomes" id="UP001157161"/>
    </source>
</evidence>
<reference evidence="2" key="2">
    <citation type="submission" date="2023-02" db="EMBL/GenBank/DDBJ databases">
        <authorList>
            <person name="Sun Q."/>
            <person name="Mori K."/>
        </authorList>
    </citation>
    <scope>NUCLEOTIDE SEQUENCE</scope>
    <source>
        <strain evidence="2">NBRC 112290</strain>
    </source>
</reference>
<dbReference type="SUPFAM" id="SSF53756">
    <property type="entry name" value="UDP-Glycosyltransferase/glycogen phosphorylase"/>
    <property type="match status" value="1"/>
</dbReference>
<reference evidence="2" key="1">
    <citation type="journal article" date="2014" name="Int. J. Syst. Evol. Microbiol.">
        <title>Complete genome sequence of Corynebacterium casei LMG S-19264T (=DSM 44701T), isolated from a smear-ripened cheese.</title>
        <authorList>
            <consortium name="US DOE Joint Genome Institute (JGI-PGF)"/>
            <person name="Walter F."/>
            <person name="Albersmeier A."/>
            <person name="Kalinowski J."/>
            <person name="Ruckert C."/>
        </authorList>
    </citation>
    <scope>NUCLEOTIDE SEQUENCE</scope>
    <source>
        <strain evidence="2">NBRC 112290</strain>
    </source>
</reference>
<evidence type="ECO:0000313" key="2">
    <source>
        <dbReference type="EMBL" id="GMA33453.1"/>
    </source>
</evidence>
<accession>A0AA37XHR2</accession>
<feature type="domain" description="Glycosyl transferase family 28 C-terminal" evidence="1">
    <location>
        <begin position="235"/>
        <end position="368"/>
    </location>
</feature>
<dbReference type="PANTHER" id="PTHR21015:SF28">
    <property type="entry name" value="SLL1722 PROTEIN"/>
    <property type="match status" value="1"/>
</dbReference>
<proteinExistence type="predicted"/>
<gene>
    <name evidence="2" type="ORF">GCM10025875_34450</name>
</gene>
<comment type="caution">
    <text evidence="2">The sequence shown here is derived from an EMBL/GenBank/DDBJ whole genome shotgun (WGS) entry which is preliminary data.</text>
</comment>
<organism evidence="2 3">
    <name type="scientific">Litorihabitans aurantiacus</name>
    <dbReference type="NCBI Taxonomy" id="1930061"/>
    <lineage>
        <taxon>Bacteria</taxon>
        <taxon>Bacillati</taxon>
        <taxon>Actinomycetota</taxon>
        <taxon>Actinomycetes</taxon>
        <taxon>Micrococcales</taxon>
        <taxon>Beutenbergiaceae</taxon>
        <taxon>Litorihabitans</taxon>
    </lineage>
</organism>
<dbReference type="InterPro" id="IPR007235">
    <property type="entry name" value="Glyco_trans_28_C"/>
</dbReference>
<dbReference type="Gene3D" id="3.40.50.2000">
    <property type="entry name" value="Glycogen Phosphorylase B"/>
    <property type="match status" value="1"/>
</dbReference>
<dbReference type="AlphaFoldDB" id="A0AA37XHR2"/>
<dbReference type="GO" id="GO:0016758">
    <property type="term" value="F:hexosyltransferase activity"/>
    <property type="evidence" value="ECO:0007669"/>
    <property type="project" value="InterPro"/>
</dbReference>
<name>A0AA37XHR2_9MICO</name>
<dbReference type="Proteomes" id="UP001157161">
    <property type="component" value="Unassembled WGS sequence"/>
</dbReference>
<sequence length="412" mass="43044">MPTRTPAVSAITTADPHHRPRIALYSHDAQGLGHIRRNLAIAASLAPLGVDVLLLTGAPEAAAARRPAGVDIVAVPALAKDAEGGYGARHLGLDLEDTLRVRAEVLRAAVAGFRPDLLIVDKHPRGFRGELEPALREARARGTRTVLGLRDVMDTPAVARREWRRDGGAAAVAELFDETWVYGDRRVHDVAAVLGLTGTVRGTGYLAHGRVPALGQGVPPSGAPATPYVLGVLGGGSDGAQLAEAFTRAPMPAGHTGVLVTGPHLPDALRRAAKARAARRSDLRVHTWRDDLVRWYAGAAAVVAMGGYNSVCEVLATDRPLLVVPRTTPRAEQLVRAEAMAELGALEVRRPEELTPAVLGADLARLVTGPAPRRDGIDLDGLARIPALVAALLHGATPAVAASAVTPEAIGA</sequence>
<dbReference type="EMBL" id="BSUM01000001">
    <property type="protein sequence ID" value="GMA33453.1"/>
    <property type="molecule type" value="Genomic_DNA"/>
</dbReference>
<dbReference type="Pfam" id="PF04101">
    <property type="entry name" value="Glyco_tran_28_C"/>
    <property type="match status" value="1"/>
</dbReference>
<protein>
    <submittedName>
        <fullName evidence="2">Membrane protein</fullName>
    </submittedName>
</protein>